<feature type="region of interest" description="Disordered" evidence="1">
    <location>
        <begin position="24"/>
        <end position="52"/>
    </location>
</feature>
<feature type="compositionally biased region" description="Basic and acidic residues" evidence="1">
    <location>
        <begin position="41"/>
        <end position="52"/>
    </location>
</feature>
<reference evidence="2 3" key="1">
    <citation type="submission" date="2018-09" db="EMBL/GenBank/DDBJ databases">
        <title>Genomic Encyclopedia of Archaeal and Bacterial Type Strains, Phase II (KMG-II): from individual species to whole genera.</title>
        <authorList>
            <person name="Goeker M."/>
        </authorList>
    </citation>
    <scope>NUCLEOTIDE SEQUENCE [LARGE SCALE GENOMIC DNA]</scope>
    <source>
        <strain evidence="2 3">DSM 21950</strain>
    </source>
</reference>
<accession>A0A419X8Q1</accession>
<organism evidence="2 3">
    <name type="scientific">Marinifilum flexuosum</name>
    <dbReference type="NCBI Taxonomy" id="1117708"/>
    <lineage>
        <taxon>Bacteria</taxon>
        <taxon>Pseudomonadati</taxon>
        <taxon>Bacteroidota</taxon>
        <taxon>Bacteroidia</taxon>
        <taxon>Marinilabiliales</taxon>
        <taxon>Marinifilaceae</taxon>
    </lineage>
</organism>
<gene>
    <name evidence="2" type="ORF">BXY64_1135</name>
</gene>
<evidence type="ECO:0000313" key="2">
    <source>
        <dbReference type="EMBL" id="RKE04121.1"/>
    </source>
</evidence>
<dbReference type="AlphaFoldDB" id="A0A419X8Q1"/>
<dbReference type="RefSeq" id="WP_170150582.1">
    <property type="nucleotide sequence ID" value="NZ_RAPQ01000008.1"/>
</dbReference>
<dbReference type="EMBL" id="RAPQ01000008">
    <property type="protein sequence ID" value="RKE04121.1"/>
    <property type="molecule type" value="Genomic_DNA"/>
</dbReference>
<evidence type="ECO:0000313" key="3">
    <source>
        <dbReference type="Proteomes" id="UP000284531"/>
    </source>
</evidence>
<sequence>MSYHLGLIYKDILWKKWQKDGSIKKKNSTKKKTLNKAKNSSSDRNEKSKTDH</sequence>
<evidence type="ECO:0000256" key="1">
    <source>
        <dbReference type="SAM" id="MobiDB-lite"/>
    </source>
</evidence>
<feature type="compositionally biased region" description="Basic residues" evidence="1">
    <location>
        <begin position="24"/>
        <end position="35"/>
    </location>
</feature>
<proteinExistence type="predicted"/>
<comment type="caution">
    <text evidence="2">The sequence shown here is derived from an EMBL/GenBank/DDBJ whole genome shotgun (WGS) entry which is preliminary data.</text>
</comment>
<keyword evidence="3" id="KW-1185">Reference proteome</keyword>
<dbReference type="Proteomes" id="UP000284531">
    <property type="component" value="Unassembled WGS sequence"/>
</dbReference>
<protein>
    <submittedName>
        <fullName evidence="2">Uncharacterized protein</fullName>
    </submittedName>
</protein>
<name>A0A419X8Q1_9BACT</name>